<dbReference type="InterPro" id="IPR000073">
    <property type="entry name" value="AB_hydrolase_1"/>
</dbReference>
<dbReference type="PANTHER" id="PTHR16138:SF7">
    <property type="entry name" value="PALMITOYL-PROTEIN THIOESTERASE ABHD10, MITOCHONDRIAL"/>
    <property type="match status" value="1"/>
</dbReference>
<dbReference type="SUPFAM" id="SSF53474">
    <property type="entry name" value="alpha/beta-Hydrolases"/>
    <property type="match status" value="1"/>
</dbReference>
<keyword evidence="2 13" id="KW-0378">Hydrolase</keyword>
<dbReference type="AlphaFoldDB" id="A0A918RKV6"/>
<evidence type="ECO:0000256" key="10">
    <source>
        <dbReference type="ARBA" id="ARBA00047409"/>
    </source>
</evidence>
<evidence type="ECO:0000256" key="1">
    <source>
        <dbReference type="ARBA" id="ARBA00012423"/>
    </source>
</evidence>
<keyword evidence="14" id="KW-1185">Reference proteome</keyword>
<dbReference type="Proteomes" id="UP000614811">
    <property type="component" value="Unassembled WGS sequence"/>
</dbReference>
<feature type="domain" description="AB hydrolase-1" evidence="12">
    <location>
        <begin position="56"/>
        <end position="242"/>
    </location>
</feature>
<comment type="catalytic activity">
    <reaction evidence="11">
        <text>mycophenolic acid O-acyl-beta-D-glucuronide + H2O = mycophenolate + D-glucuronate + H(+)</text>
        <dbReference type="Rhea" id="RHEA:34179"/>
        <dbReference type="ChEBI" id="CHEBI:15377"/>
        <dbReference type="ChEBI" id="CHEBI:15378"/>
        <dbReference type="ChEBI" id="CHEBI:58720"/>
        <dbReference type="ChEBI" id="CHEBI:62932"/>
        <dbReference type="ChEBI" id="CHEBI:66982"/>
        <dbReference type="EC" id="3.1.1.93"/>
    </reaction>
    <physiologicalReaction direction="left-to-right" evidence="11">
        <dbReference type="Rhea" id="RHEA:34180"/>
    </physiologicalReaction>
</comment>
<protein>
    <recommendedName>
        <fullName evidence="5">Palmitoyl-protein thioesterase ABHD10, mitochondrial</fullName>
        <ecNumber evidence="4">3.1.1.93</ecNumber>
        <ecNumber evidence="1">3.1.2.22</ecNumber>
    </recommendedName>
    <alternativeName>
        <fullName evidence="7">Acyl-protein thioesterase ABHD10</fullName>
    </alternativeName>
    <alternativeName>
        <fullName evidence="8">Alpha/beta hydrolase domain-containing protein 10</fullName>
    </alternativeName>
    <alternativeName>
        <fullName evidence="6">Mycophenolic acid acyl-glucuronide esterase, mitochondrial</fullName>
    </alternativeName>
</protein>
<comment type="caution">
    <text evidence="13">The sequence shown here is derived from an EMBL/GenBank/DDBJ whole genome shotgun (WGS) entry which is preliminary data.</text>
</comment>
<evidence type="ECO:0000256" key="8">
    <source>
        <dbReference type="ARBA" id="ARBA00042704"/>
    </source>
</evidence>
<evidence type="ECO:0000256" key="11">
    <source>
        <dbReference type="ARBA" id="ARBA00047972"/>
    </source>
</evidence>
<dbReference type="InterPro" id="IPR029058">
    <property type="entry name" value="AB_hydrolase_fold"/>
</dbReference>
<evidence type="ECO:0000313" key="14">
    <source>
        <dbReference type="Proteomes" id="UP000614811"/>
    </source>
</evidence>
<dbReference type="EC" id="3.1.2.22" evidence="1"/>
<comment type="catalytic activity">
    <reaction evidence="10">
        <text>S-hexadecanoyl-L-cysteinyl-[protein] + H2O = L-cysteinyl-[protein] + hexadecanoate + H(+)</text>
        <dbReference type="Rhea" id="RHEA:19233"/>
        <dbReference type="Rhea" id="RHEA-COMP:10131"/>
        <dbReference type="Rhea" id="RHEA-COMP:11032"/>
        <dbReference type="ChEBI" id="CHEBI:7896"/>
        <dbReference type="ChEBI" id="CHEBI:15377"/>
        <dbReference type="ChEBI" id="CHEBI:15378"/>
        <dbReference type="ChEBI" id="CHEBI:29950"/>
        <dbReference type="ChEBI" id="CHEBI:74151"/>
        <dbReference type="EC" id="3.1.2.22"/>
    </reaction>
    <physiologicalReaction direction="left-to-right" evidence="10">
        <dbReference type="Rhea" id="RHEA:19234"/>
    </physiologicalReaction>
</comment>
<evidence type="ECO:0000256" key="9">
    <source>
        <dbReference type="ARBA" id="ARBA00046047"/>
    </source>
</evidence>
<evidence type="ECO:0000256" key="3">
    <source>
        <dbReference type="ARBA" id="ARBA00022946"/>
    </source>
</evidence>
<dbReference type="GO" id="GO:0102390">
    <property type="term" value="F:mycophenolic acid acyl-glucuronide esterase activity"/>
    <property type="evidence" value="ECO:0007669"/>
    <property type="project" value="UniProtKB-EC"/>
</dbReference>
<evidence type="ECO:0000256" key="2">
    <source>
        <dbReference type="ARBA" id="ARBA00022801"/>
    </source>
</evidence>
<evidence type="ECO:0000313" key="13">
    <source>
        <dbReference type="EMBL" id="GHA00409.1"/>
    </source>
</evidence>
<sequence length="261" mass="29228">MIQPISLKLYSHEMSTQLPIHLAHDYAPGNGPVILFCGGFNSNRNGNKAVALQDWALENHTAYVRFDYQGHGDSPGDFADCTVSTWLNDILTIIDALSDTSGVLLVGSSMGGWLSLLAARLRPKRVAGLLLIACAADMTDYYPARLAGFPRQLDPHGRQYYAVPNEYDNHEPYRIYQSLLEDGAQYTLLDSTISILAPVRLIHGIDDDVVPWQRSEAVLQRLETQYCSLSLVKHGDHRLSKPHELRFIQTQLAELLRECHD</sequence>
<evidence type="ECO:0000256" key="6">
    <source>
        <dbReference type="ARBA" id="ARBA00041520"/>
    </source>
</evidence>
<reference evidence="13" key="2">
    <citation type="submission" date="2020-09" db="EMBL/GenBank/DDBJ databases">
        <authorList>
            <person name="Sun Q."/>
            <person name="Kim S."/>
        </authorList>
    </citation>
    <scope>NUCLEOTIDE SEQUENCE</scope>
    <source>
        <strain evidence="13">KCTC 12711</strain>
    </source>
</reference>
<keyword evidence="3" id="KW-0809">Transit peptide</keyword>
<evidence type="ECO:0000259" key="12">
    <source>
        <dbReference type="Pfam" id="PF12697"/>
    </source>
</evidence>
<dbReference type="EC" id="3.1.1.93" evidence="4"/>
<dbReference type="PANTHER" id="PTHR16138">
    <property type="entry name" value="MYCOPHENOLIC ACID ACYL-GLUCURONIDE ESTERASE, MITOCHONDRIAL"/>
    <property type="match status" value="1"/>
</dbReference>
<gene>
    <name evidence="13" type="ORF">GCM10008090_06460</name>
</gene>
<evidence type="ECO:0000256" key="4">
    <source>
        <dbReference type="ARBA" id="ARBA00039132"/>
    </source>
</evidence>
<comment type="function">
    <text evidence="9">Acts as an acyl-protein thioesterase that hydrolyzes fatty acids from acylated residues in proteins. Regulates the mitochondrial S-depalmitoylation of the nucleophilic active site residue of peroxiredoxin-5/PRDX5, a key antioxidant protein, therefore modulating mitochondrial antioxidant ability. Also catalyzes the deglucuronidation of mycophenolic acid acyl-glucuronide, an active metabolite of the immunosuppressant drug mycophenolate.</text>
</comment>
<dbReference type="InterPro" id="IPR052382">
    <property type="entry name" value="ABHD10_acyl-thioesterase"/>
</dbReference>
<accession>A0A918RKV6</accession>
<proteinExistence type="predicted"/>
<dbReference type="RefSeq" id="WP_229794110.1">
    <property type="nucleotide sequence ID" value="NZ_BMXA01000001.1"/>
</dbReference>
<dbReference type="GO" id="GO:0004553">
    <property type="term" value="F:hydrolase activity, hydrolyzing O-glycosyl compounds"/>
    <property type="evidence" value="ECO:0007669"/>
    <property type="project" value="TreeGrafter"/>
</dbReference>
<dbReference type="GO" id="GO:0008474">
    <property type="term" value="F:palmitoyl-(protein) hydrolase activity"/>
    <property type="evidence" value="ECO:0007669"/>
    <property type="project" value="UniProtKB-EC"/>
</dbReference>
<evidence type="ECO:0000256" key="7">
    <source>
        <dbReference type="ARBA" id="ARBA00042645"/>
    </source>
</evidence>
<organism evidence="13 14">
    <name type="scientific">Arenicella chitinivorans</name>
    <dbReference type="NCBI Taxonomy" id="1329800"/>
    <lineage>
        <taxon>Bacteria</taxon>
        <taxon>Pseudomonadati</taxon>
        <taxon>Pseudomonadota</taxon>
        <taxon>Gammaproteobacteria</taxon>
        <taxon>Arenicellales</taxon>
        <taxon>Arenicellaceae</taxon>
        <taxon>Arenicella</taxon>
    </lineage>
</organism>
<evidence type="ECO:0000256" key="5">
    <source>
        <dbReference type="ARBA" id="ARBA00039314"/>
    </source>
</evidence>
<dbReference type="Gene3D" id="3.40.50.1820">
    <property type="entry name" value="alpha/beta hydrolase"/>
    <property type="match status" value="1"/>
</dbReference>
<dbReference type="EMBL" id="BMXA01000001">
    <property type="protein sequence ID" value="GHA00409.1"/>
    <property type="molecule type" value="Genomic_DNA"/>
</dbReference>
<reference evidence="13" key="1">
    <citation type="journal article" date="2014" name="Int. J. Syst. Evol. Microbiol.">
        <title>Complete genome sequence of Corynebacterium casei LMG S-19264T (=DSM 44701T), isolated from a smear-ripened cheese.</title>
        <authorList>
            <consortium name="US DOE Joint Genome Institute (JGI-PGF)"/>
            <person name="Walter F."/>
            <person name="Albersmeier A."/>
            <person name="Kalinowski J."/>
            <person name="Ruckert C."/>
        </authorList>
    </citation>
    <scope>NUCLEOTIDE SEQUENCE</scope>
    <source>
        <strain evidence="13">KCTC 12711</strain>
    </source>
</reference>
<dbReference type="Pfam" id="PF12697">
    <property type="entry name" value="Abhydrolase_6"/>
    <property type="match status" value="1"/>
</dbReference>
<name>A0A918RKV6_9GAMM</name>